<accession>A0ABN2QH80</accession>
<reference evidence="2 3" key="1">
    <citation type="journal article" date="2019" name="Int. J. Syst. Evol. Microbiol.">
        <title>The Global Catalogue of Microorganisms (GCM) 10K type strain sequencing project: providing services to taxonomists for standard genome sequencing and annotation.</title>
        <authorList>
            <consortium name="The Broad Institute Genomics Platform"/>
            <consortium name="The Broad Institute Genome Sequencing Center for Infectious Disease"/>
            <person name="Wu L."/>
            <person name="Ma J."/>
        </authorList>
    </citation>
    <scope>NUCLEOTIDE SEQUENCE [LARGE SCALE GENOMIC DNA]</scope>
    <source>
        <strain evidence="2 3">JCM 13584</strain>
    </source>
</reference>
<comment type="caution">
    <text evidence="2">The sequence shown here is derived from an EMBL/GenBank/DDBJ whole genome shotgun (WGS) entry which is preliminary data.</text>
</comment>
<evidence type="ECO:0000256" key="1">
    <source>
        <dbReference type="SAM" id="MobiDB-lite"/>
    </source>
</evidence>
<organism evidence="2 3">
    <name type="scientific">Agromyces allii</name>
    <dbReference type="NCBI Taxonomy" id="393607"/>
    <lineage>
        <taxon>Bacteria</taxon>
        <taxon>Bacillati</taxon>
        <taxon>Actinomycetota</taxon>
        <taxon>Actinomycetes</taxon>
        <taxon>Micrococcales</taxon>
        <taxon>Microbacteriaceae</taxon>
        <taxon>Agromyces</taxon>
    </lineage>
</organism>
<dbReference type="EMBL" id="BAAAMK010000002">
    <property type="protein sequence ID" value="GAA1950545.1"/>
    <property type="molecule type" value="Genomic_DNA"/>
</dbReference>
<proteinExistence type="predicted"/>
<protein>
    <recommendedName>
        <fullName evidence="4">P27 family phage terminase small subunit</fullName>
    </recommendedName>
</protein>
<dbReference type="Proteomes" id="UP001499954">
    <property type="component" value="Unassembled WGS sequence"/>
</dbReference>
<dbReference type="RefSeq" id="WP_211373416.1">
    <property type="nucleotide sequence ID" value="NZ_BAAAMK010000002.1"/>
</dbReference>
<evidence type="ECO:0000313" key="2">
    <source>
        <dbReference type="EMBL" id="GAA1950545.1"/>
    </source>
</evidence>
<evidence type="ECO:0000313" key="3">
    <source>
        <dbReference type="Proteomes" id="UP001499954"/>
    </source>
</evidence>
<keyword evidence="3" id="KW-1185">Reference proteome</keyword>
<name>A0ABN2QH80_9MICO</name>
<sequence length="112" mass="11847">MSTPTPADLGASGSALWEELTDFVVFDVHETALLLEACRVRDRLDALNAVVCAEGVTVSSPQGVKAHPALVEARAQGVALSRLLASLRIPDENDARPQRRGRARGSYGLPAA</sequence>
<gene>
    <name evidence="2" type="ORF">GCM10009717_15860</name>
</gene>
<feature type="region of interest" description="Disordered" evidence="1">
    <location>
        <begin position="91"/>
        <end position="112"/>
    </location>
</feature>
<evidence type="ECO:0008006" key="4">
    <source>
        <dbReference type="Google" id="ProtNLM"/>
    </source>
</evidence>